<reference evidence="1 2" key="1">
    <citation type="journal article" date="2021" name="ISME J.">
        <title>Genomic evolution of the class Acidithiobacillia: deep-branching Proteobacteria living in extreme acidic conditions.</title>
        <authorList>
            <person name="Moya-Beltran A."/>
            <person name="Beard S."/>
            <person name="Rojas-Villalobos C."/>
            <person name="Issotta F."/>
            <person name="Gallardo Y."/>
            <person name="Ulloa R."/>
            <person name="Giaveno A."/>
            <person name="Degli Esposti M."/>
            <person name="Johnson D.B."/>
            <person name="Quatrini R."/>
        </authorList>
    </citation>
    <scope>NUCLEOTIDE SEQUENCE [LARGE SCALE GENOMIC DNA]</scope>
    <source>
        <strain evidence="1 2">GG1-14</strain>
    </source>
</reference>
<evidence type="ECO:0000313" key="2">
    <source>
        <dbReference type="Proteomes" id="UP001195965"/>
    </source>
</evidence>
<protein>
    <submittedName>
        <fullName evidence="1">Type II toxin-antitoxin system VapC family toxin</fullName>
    </submittedName>
</protein>
<accession>A0ACD5HG39</accession>
<proteinExistence type="predicted"/>
<dbReference type="EMBL" id="CP127526">
    <property type="protein sequence ID" value="XRI72886.1"/>
    <property type="molecule type" value="Genomic_DNA"/>
</dbReference>
<sequence>MSKSVLDASAMLAYLNDEPGADFVEKALVAGGIISTVNWAEVLSKVIEIGIAPEKLAEELKIRGILESTLEVLPLTIEDSTEIAHLRLLTRSLALSLGDRACLALGKRLRHPVLTADRIWAEVPGM</sequence>
<keyword evidence="2" id="KW-1185">Reference proteome</keyword>
<gene>
    <name evidence="1" type="ORF">HHS34_010590</name>
</gene>
<dbReference type="Proteomes" id="UP001195965">
    <property type="component" value="Chromosome"/>
</dbReference>
<organism evidence="1 2">
    <name type="scientific">Acidithiobacillus montserratensis</name>
    <dbReference type="NCBI Taxonomy" id="2729135"/>
    <lineage>
        <taxon>Bacteria</taxon>
        <taxon>Pseudomonadati</taxon>
        <taxon>Pseudomonadota</taxon>
        <taxon>Acidithiobacillia</taxon>
        <taxon>Acidithiobacillales</taxon>
        <taxon>Acidithiobacillaceae</taxon>
        <taxon>Acidithiobacillus</taxon>
    </lineage>
</organism>
<name>A0ACD5HG39_9PROT</name>
<evidence type="ECO:0000313" key="1">
    <source>
        <dbReference type="EMBL" id="XRI72886.1"/>
    </source>
</evidence>